<feature type="transmembrane region" description="Helical" evidence="2">
    <location>
        <begin position="79"/>
        <end position="101"/>
    </location>
</feature>
<feature type="transmembrane region" description="Helical" evidence="2">
    <location>
        <begin position="146"/>
        <end position="168"/>
    </location>
</feature>
<name>A0A8R1E681_CAEJA</name>
<keyword evidence="1" id="KW-0677">Repeat</keyword>
<dbReference type="GO" id="GO:0005886">
    <property type="term" value="C:plasma membrane"/>
    <property type="evidence" value="ECO:0007669"/>
    <property type="project" value="TreeGrafter"/>
</dbReference>
<dbReference type="PANTHER" id="PTHR10582:SF19">
    <property type="entry name" value="ION TRANSPORT DOMAIN-CONTAINING PROTEIN"/>
    <property type="match status" value="1"/>
</dbReference>
<protein>
    <recommendedName>
        <fullName evidence="5">Ion transport domain-containing protein</fullName>
    </recommendedName>
</protein>
<evidence type="ECO:0000313" key="4">
    <source>
        <dbReference type="Proteomes" id="UP000005237"/>
    </source>
</evidence>
<feature type="transmembrane region" description="Helical" evidence="2">
    <location>
        <begin position="260"/>
        <end position="281"/>
    </location>
</feature>
<dbReference type="EnsemblMetazoa" id="CJA23113.1">
    <property type="protein sequence ID" value="CJA23113.1"/>
    <property type="gene ID" value="WBGene00178685"/>
</dbReference>
<evidence type="ECO:0008006" key="5">
    <source>
        <dbReference type="Google" id="ProtNLM"/>
    </source>
</evidence>
<dbReference type="GO" id="GO:0005262">
    <property type="term" value="F:calcium channel activity"/>
    <property type="evidence" value="ECO:0007669"/>
    <property type="project" value="TreeGrafter"/>
</dbReference>
<keyword evidence="2" id="KW-0812">Transmembrane</keyword>
<reference evidence="3" key="2">
    <citation type="submission" date="2022-06" db="UniProtKB">
        <authorList>
            <consortium name="EnsemblMetazoa"/>
        </authorList>
    </citation>
    <scope>IDENTIFICATION</scope>
    <source>
        <strain evidence="3">DF5081</strain>
    </source>
</reference>
<proteinExistence type="predicted"/>
<dbReference type="GO" id="GO:0098703">
    <property type="term" value="P:calcium ion import across plasma membrane"/>
    <property type="evidence" value="ECO:0007669"/>
    <property type="project" value="TreeGrafter"/>
</dbReference>
<dbReference type="InterPro" id="IPR024862">
    <property type="entry name" value="TRPV"/>
</dbReference>
<evidence type="ECO:0000256" key="2">
    <source>
        <dbReference type="SAM" id="Phobius"/>
    </source>
</evidence>
<keyword evidence="2" id="KW-0472">Membrane</keyword>
<reference evidence="4" key="1">
    <citation type="submission" date="2010-08" db="EMBL/GenBank/DDBJ databases">
        <authorList>
            <consortium name="Caenorhabditis japonica Sequencing Consortium"/>
            <person name="Wilson R.K."/>
        </authorList>
    </citation>
    <scope>NUCLEOTIDE SEQUENCE [LARGE SCALE GENOMIC DNA]</scope>
    <source>
        <strain evidence="4">DF5081</strain>
    </source>
</reference>
<organism evidence="3 4">
    <name type="scientific">Caenorhabditis japonica</name>
    <dbReference type="NCBI Taxonomy" id="281687"/>
    <lineage>
        <taxon>Eukaryota</taxon>
        <taxon>Metazoa</taxon>
        <taxon>Ecdysozoa</taxon>
        <taxon>Nematoda</taxon>
        <taxon>Chromadorea</taxon>
        <taxon>Rhabditida</taxon>
        <taxon>Rhabditina</taxon>
        <taxon>Rhabditomorpha</taxon>
        <taxon>Rhabditoidea</taxon>
        <taxon>Rhabditidae</taxon>
        <taxon>Peloderinae</taxon>
        <taxon>Caenorhabditis</taxon>
    </lineage>
</organism>
<keyword evidence="2" id="KW-1133">Transmembrane helix</keyword>
<sequence length="412" mass="48038">MGPARFHCATLLTVAGVQEAVKNALEYTVWGSILHITHGRINDDGETESTNSSNVLQWSAIDTQCHLLYYSEWPWQHGWLRLISEIMTLVVMLIQILFDLGDIRRIGFQKWFNFLKAFPAKLMFKGSFLFILLSIPCRFACSFHEIFLVIDNTMAIISVLLVTQHFLYYMSSEWFRSTDLWVMGPARFHCTAFYLIFTSCEREATAINKLRPGTSEFTNVMESPTDALLRTFIMTIGEFSVLYREMAACDNFWMNSIGKLIFLIFETFVSILQFNLLIAMMTRTYETIFLTQKEWKRQWAQVILMLEMGLTPENRKMHLLRYTRPTGINKRVRSYVVVSKGEGEKMTESDELAAREAKEEHKREERKLLLKRKQREHELKAKALALMSAKLRVEVKKRRILKQQTVDAGAKF</sequence>
<dbReference type="PANTHER" id="PTHR10582">
    <property type="entry name" value="TRANSIENT RECEPTOR POTENTIAL ION CHANNEL PROTEIN"/>
    <property type="match status" value="1"/>
</dbReference>
<accession>A0A8R1E681</accession>
<evidence type="ECO:0000256" key="1">
    <source>
        <dbReference type="ARBA" id="ARBA00022737"/>
    </source>
</evidence>
<dbReference type="AlphaFoldDB" id="A0A8R1E681"/>
<feature type="transmembrane region" description="Helical" evidence="2">
    <location>
        <begin position="122"/>
        <end position="140"/>
    </location>
</feature>
<dbReference type="Proteomes" id="UP000005237">
    <property type="component" value="Unassembled WGS sequence"/>
</dbReference>
<evidence type="ECO:0000313" key="3">
    <source>
        <dbReference type="EnsemblMetazoa" id="CJA23113.1"/>
    </source>
</evidence>
<keyword evidence="4" id="KW-1185">Reference proteome</keyword>